<reference evidence="2 3" key="1">
    <citation type="journal article" date="2018" name="MBio">
        <title>Comparative Genomics Reveals the Core Gene Toolbox for the Fungus-Insect Symbiosis.</title>
        <authorList>
            <person name="Wang Y."/>
            <person name="Stata M."/>
            <person name="Wang W."/>
            <person name="Stajich J.E."/>
            <person name="White M.M."/>
            <person name="Moncalvo J.M."/>
        </authorList>
    </citation>
    <scope>NUCLEOTIDE SEQUENCE [LARGE SCALE GENOMIC DNA]</scope>
    <source>
        <strain evidence="2 3">SC-DP-2</strain>
    </source>
</reference>
<sequence>MPNKSQEKFSPTSSWASLPSHISFQTEDTSNWTELIPVADYERITPDSFKMTSPVSKHQSCTAFPISKKMPSSKLDCNPPGSLNQNNSNLVSDCLPSNDAKPQFLDPSSSNRHSIPVQNLTPPLSHASHSGTNIFSSTNSSLSSPTKGVFPPKTSSSLQQKPRFTSDSTSIILDSFAEISLSDSNCPSNDSPLIEILNLNQGGVPDSKSGKVNNAISCSLAPNLSLDQSSTPPELKVKKDDLITRWLAKGVVGGVSTNTQASTSSASPNPNPLPSTADVSSKSACTTEYNRNPENKNNCSASPSAIKSNIQGTLSSLPRNKVAVENSFLFNISSPATTHPTFADPRFFLRNSNSILKDSRSLSSSKSPAQTIDQPLNTVRSTPSKLDSPRGDQGSSSLSNRDLIPPEYPNNDSVSSLFIKSSEWMSNDVISDYLWNKTIYPESTGTDPPDLPFSDYPDFQNLGFNQPL</sequence>
<dbReference type="OrthoDB" id="10686798at2759"/>
<keyword evidence="3" id="KW-1185">Reference proteome</keyword>
<feature type="compositionally biased region" description="Low complexity" evidence="1">
    <location>
        <begin position="258"/>
        <end position="268"/>
    </location>
</feature>
<feature type="region of interest" description="Disordered" evidence="1">
    <location>
        <begin position="258"/>
        <end position="303"/>
    </location>
</feature>
<feature type="region of interest" description="Disordered" evidence="1">
    <location>
        <begin position="358"/>
        <end position="408"/>
    </location>
</feature>
<feature type="compositionally biased region" description="Polar residues" evidence="1">
    <location>
        <begin position="153"/>
        <end position="164"/>
    </location>
</feature>
<evidence type="ECO:0000313" key="3">
    <source>
        <dbReference type="Proteomes" id="UP000245609"/>
    </source>
</evidence>
<feature type="compositionally biased region" description="Polar residues" evidence="1">
    <location>
        <begin position="106"/>
        <end position="135"/>
    </location>
</feature>
<comment type="caution">
    <text evidence="2">The sequence shown here is derived from an EMBL/GenBank/DDBJ whole genome shotgun (WGS) entry which is preliminary data.</text>
</comment>
<proteinExistence type="predicted"/>
<feature type="compositionally biased region" description="Polar residues" evidence="1">
    <location>
        <begin position="368"/>
        <end position="385"/>
    </location>
</feature>
<name>A0A2T9Z9A2_9FUNG</name>
<accession>A0A2T9Z9A2</accession>
<gene>
    <name evidence="2" type="ORF">BB560_004426</name>
</gene>
<evidence type="ECO:0000313" key="2">
    <source>
        <dbReference type="EMBL" id="PVV01164.1"/>
    </source>
</evidence>
<feature type="region of interest" description="Disordered" evidence="1">
    <location>
        <begin position="101"/>
        <end position="164"/>
    </location>
</feature>
<feature type="compositionally biased region" description="Polar residues" evidence="1">
    <location>
        <begin position="278"/>
        <end position="303"/>
    </location>
</feature>
<organism evidence="2 3">
    <name type="scientific">Smittium megazygosporum</name>
    <dbReference type="NCBI Taxonomy" id="133381"/>
    <lineage>
        <taxon>Eukaryota</taxon>
        <taxon>Fungi</taxon>
        <taxon>Fungi incertae sedis</taxon>
        <taxon>Zoopagomycota</taxon>
        <taxon>Kickxellomycotina</taxon>
        <taxon>Harpellomycetes</taxon>
        <taxon>Harpellales</taxon>
        <taxon>Legeriomycetaceae</taxon>
        <taxon>Smittium</taxon>
    </lineage>
</organism>
<dbReference type="AlphaFoldDB" id="A0A2T9Z9A2"/>
<dbReference type="Proteomes" id="UP000245609">
    <property type="component" value="Unassembled WGS sequence"/>
</dbReference>
<dbReference type="EMBL" id="MBFS01001315">
    <property type="protein sequence ID" value="PVV01164.1"/>
    <property type="molecule type" value="Genomic_DNA"/>
</dbReference>
<evidence type="ECO:0000256" key="1">
    <source>
        <dbReference type="SAM" id="MobiDB-lite"/>
    </source>
</evidence>
<feature type="compositionally biased region" description="Low complexity" evidence="1">
    <location>
        <begin position="358"/>
        <end position="367"/>
    </location>
</feature>
<protein>
    <submittedName>
        <fullName evidence="2">Uncharacterized protein</fullName>
    </submittedName>
</protein>